<accession>A0A3B5BHY5</accession>
<dbReference type="STRING" id="144197.ENSSPAP00000030734"/>
<organism evidence="1">
    <name type="scientific">Stegastes partitus</name>
    <name type="common">bicolor damselfish</name>
    <dbReference type="NCBI Taxonomy" id="144197"/>
    <lineage>
        <taxon>Eukaryota</taxon>
        <taxon>Metazoa</taxon>
        <taxon>Chordata</taxon>
        <taxon>Craniata</taxon>
        <taxon>Vertebrata</taxon>
        <taxon>Euteleostomi</taxon>
        <taxon>Actinopterygii</taxon>
        <taxon>Neopterygii</taxon>
        <taxon>Teleostei</taxon>
        <taxon>Neoteleostei</taxon>
        <taxon>Acanthomorphata</taxon>
        <taxon>Ovalentaria</taxon>
        <taxon>Pomacentridae</taxon>
        <taxon>Stegastes</taxon>
    </lineage>
</organism>
<proteinExistence type="predicted"/>
<dbReference type="AlphaFoldDB" id="A0A3B5BHY5"/>
<reference evidence="1" key="1">
    <citation type="submission" date="2023-09" db="UniProtKB">
        <authorList>
            <consortium name="Ensembl"/>
        </authorList>
    </citation>
    <scope>IDENTIFICATION</scope>
</reference>
<protein>
    <submittedName>
        <fullName evidence="1">Uncharacterized protein</fullName>
    </submittedName>
</protein>
<sequence length="70" mass="8158">MTTFAALDVCAHKQKKKHYDQSRAKTRINIGEAFQRWRDLRELKGMKTDAEVAVFLLDRWVTVEMSSDVS</sequence>
<dbReference type="Ensembl" id="ENSSPAT00000031230.1">
    <property type="protein sequence ID" value="ENSSPAP00000030734.1"/>
    <property type="gene ID" value="ENSSPAG00000023060.1"/>
</dbReference>
<name>A0A3B5BHY5_9TELE</name>
<evidence type="ECO:0000313" key="1">
    <source>
        <dbReference type="Ensembl" id="ENSSPAP00000030734.1"/>
    </source>
</evidence>
<dbReference type="GeneTree" id="ENSGT01030000235173"/>